<dbReference type="EMBL" id="ML743652">
    <property type="protein sequence ID" value="KAE8131683.1"/>
    <property type="molecule type" value="Genomic_DNA"/>
</dbReference>
<name>A0A5N6SE46_ASPPS</name>
<dbReference type="AlphaFoldDB" id="A0A5N6SE46"/>
<evidence type="ECO:0000313" key="2">
    <source>
        <dbReference type="EMBL" id="KAE8131683.1"/>
    </source>
</evidence>
<keyword evidence="3" id="KW-1185">Reference proteome</keyword>
<gene>
    <name evidence="2" type="ORF">BDV38DRAFT_14078</name>
</gene>
<keyword evidence="1" id="KW-1133">Transmembrane helix</keyword>
<dbReference type="Proteomes" id="UP000325672">
    <property type="component" value="Unassembled WGS sequence"/>
</dbReference>
<proteinExistence type="predicted"/>
<evidence type="ECO:0000256" key="1">
    <source>
        <dbReference type="SAM" id="Phobius"/>
    </source>
</evidence>
<accession>A0A5N6SE46</accession>
<protein>
    <submittedName>
        <fullName evidence="2">Uncharacterized protein</fullName>
    </submittedName>
</protein>
<dbReference type="GeneID" id="43635639"/>
<reference evidence="2 3" key="1">
    <citation type="submission" date="2019-04" db="EMBL/GenBank/DDBJ databases">
        <title>Friends and foes A comparative genomics study of 23 Aspergillus species from section Flavi.</title>
        <authorList>
            <consortium name="DOE Joint Genome Institute"/>
            <person name="Kjaerbolling I."/>
            <person name="Vesth T."/>
            <person name="Frisvad J.C."/>
            <person name="Nybo J.L."/>
            <person name="Theobald S."/>
            <person name="Kildgaard S."/>
            <person name="Isbrandt T."/>
            <person name="Kuo A."/>
            <person name="Sato A."/>
            <person name="Lyhne E.K."/>
            <person name="Kogle M.E."/>
            <person name="Wiebenga A."/>
            <person name="Kun R.S."/>
            <person name="Lubbers R.J."/>
            <person name="Makela M.R."/>
            <person name="Barry K."/>
            <person name="Chovatia M."/>
            <person name="Clum A."/>
            <person name="Daum C."/>
            <person name="Haridas S."/>
            <person name="He G."/>
            <person name="LaButti K."/>
            <person name="Lipzen A."/>
            <person name="Mondo S."/>
            <person name="Riley R."/>
            <person name="Salamov A."/>
            <person name="Simmons B.A."/>
            <person name="Magnuson J.K."/>
            <person name="Henrissat B."/>
            <person name="Mortensen U.H."/>
            <person name="Larsen T.O."/>
            <person name="Devries R.P."/>
            <person name="Grigoriev I.V."/>
            <person name="Machida M."/>
            <person name="Baker S.E."/>
            <person name="Andersen M.R."/>
        </authorList>
    </citation>
    <scope>NUCLEOTIDE SEQUENCE [LARGE SCALE GENOMIC DNA]</scope>
    <source>
        <strain evidence="2 3">CBS 117625</strain>
    </source>
</reference>
<dbReference type="RefSeq" id="XP_031907746.1">
    <property type="nucleotide sequence ID" value="XM_032051429.1"/>
</dbReference>
<organism evidence="2 3">
    <name type="scientific">Aspergillus pseudotamarii</name>
    <dbReference type="NCBI Taxonomy" id="132259"/>
    <lineage>
        <taxon>Eukaryota</taxon>
        <taxon>Fungi</taxon>
        <taxon>Dikarya</taxon>
        <taxon>Ascomycota</taxon>
        <taxon>Pezizomycotina</taxon>
        <taxon>Eurotiomycetes</taxon>
        <taxon>Eurotiomycetidae</taxon>
        <taxon>Eurotiales</taxon>
        <taxon>Aspergillaceae</taxon>
        <taxon>Aspergillus</taxon>
        <taxon>Aspergillus subgen. Circumdati</taxon>
    </lineage>
</organism>
<keyword evidence="1" id="KW-0812">Transmembrane</keyword>
<keyword evidence="1" id="KW-0472">Membrane</keyword>
<evidence type="ECO:0000313" key="3">
    <source>
        <dbReference type="Proteomes" id="UP000325672"/>
    </source>
</evidence>
<sequence length="61" mass="7202">MIVVTLSPGIFFVFIFISLYLCFQINFFFLLTFYFPPSCQAAGMSYKQVDLERTRLSTYHK</sequence>
<feature type="transmembrane region" description="Helical" evidence="1">
    <location>
        <begin position="12"/>
        <end position="35"/>
    </location>
</feature>